<sequence>MVGAMWMVVSLWLEQYCSEQNSYGFGFGILLLEIVSGKKSIGLYDPSHNRNLIEHAWRWWKDGMAMQLVDECLKESCVQHCLQWLSDEDNKRCIDRSSGEHREKAGCRKVPKRRAFVKALPSPMRPIPQK</sequence>
<feature type="chain" id="PRO_5043898074" description="Serine-threonine/tyrosine-protein kinase catalytic domain-containing protein" evidence="1">
    <location>
        <begin position="20"/>
        <end position="130"/>
    </location>
</feature>
<dbReference type="Proteomes" id="UP001497480">
    <property type="component" value="Unassembled WGS sequence"/>
</dbReference>
<organism evidence="2 3">
    <name type="scientific">Lupinus luteus</name>
    <name type="common">European yellow lupine</name>
    <dbReference type="NCBI Taxonomy" id="3873"/>
    <lineage>
        <taxon>Eukaryota</taxon>
        <taxon>Viridiplantae</taxon>
        <taxon>Streptophyta</taxon>
        <taxon>Embryophyta</taxon>
        <taxon>Tracheophyta</taxon>
        <taxon>Spermatophyta</taxon>
        <taxon>Magnoliopsida</taxon>
        <taxon>eudicotyledons</taxon>
        <taxon>Gunneridae</taxon>
        <taxon>Pentapetalae</taxon>
        <taxon>rosids</taxon>
        <taxon>fabids</taxon>
        <taxon>Fabales</taxon>
        <taxon>Fabaceae</taxon>
        <taxon>Papilionoideae</taxon>
        <taxon>50 kb inversion clade</taxon>
        <taxon>genistoids sensu lato</taxon>
        <taxon>core genistoids</taxon>
        <taxon>Genisteae</taxon>
        <taxon>Lupinus</taxon>
    </lineage>
</organism>
<gene>
    <name evidence="2" type="ORF">LLUT_LOCUS32387</name>
</gene>
<evidence type="ECO:0000256" key="1">
    <source>
        <dbReference type="SAM" id="SignalP"/>
    </source>
</evidence>
<dbReference type="PANTHER" id="PTHR27006">
    <property type="entry name" value="PROMASTIGOTE SURFACE ANTIGEN PROTEIN PSA"/>
    <property type="match status" value="1"/>
</dbReference>
<dbReference type="AlphaFoldDB" id="A0AAV1YBF9"/>
<evidence type="ECO:0000313" key="3">
    <source>
        <dbReference type="Proteomes" id="UP001497480"/>
    </source>
</evidence>
<evidence type="ECO:0008006" key="4">
    <source>
        <dbReference type="Google" id="ProtNLM"/>
    </source>
</evidence>
<protein>
    <recommendedName>
        <fullName evidence="4">Serine-threonine/tyrosine-protein kinase catalytic domain-containing protein</fullName>
    </recommendedName>
</protein>
<reference evidence="2 3" key="1">
    <citation type="submission" date="2024-03" db="EMBL/GenBank/DDBJ databases">
        <authorList>
            <person name="Martinez-Hernandez J."/>
        </authorList>
    </citation>
    <scope>NUCLEOTIDE SEQUENCE [LARGE SCALE GENOMIC DNA]</scope>
</reference>
<keyword evidence="1" id="KW-0732">Signal</keyword>
<dbReference type="PANTHER" id="PTHR27006:SF587">
    <property type="entry name" value="RECEPTOR-LIKE SERINE_THREONINE-PROTEIN KINASE"/>
    <property type="match status" value="1"/>
</dbReference>
<accession>A0AAV1YBF9</accession>
<comment type="caution">
    <text evidence="2">The sequence shown here is derived from an EMBL/GenBank/DDBJ whole genome shotgun (WGS) entry which is preliminary data.</text>
</comment>
<evidence type="ECO:0000313" key="2">
    <source>
        <dbReference type="EMBL" id="CAL0331327.1"/>
    </source>
</evidence>
<feature type="signal peptide" evidence="1">
    <location>
        <begin position="1"/>
        <end position="19"/>
    </location>
</feature>
<dbReference type="Gene3D" id="1.10.510.10">
    <property type="entry name" value="Transferase(Phosphotransferase) domain 1"/>
    <property type="match status" value="1"/>
</dbReference>
<keyword evidence="3" id="KW-1185">Reference proteome</keyword>
<dbReference type="EMBL" id="CAXHTB010000023">
    <property type="protein sequence ID" value="CAL0331327.1"/>
    <property type="molecule type" value="Genomic_DNA"/>
</dbReference>
<proteinExistence type="predicted"/>
<name>A0AAV1YBF9_LUPLU</name>